<name>A0A8D0GVG9_SPHPU</name>
<dbReference type="GO" id="GO:0005886">
    <property type="term" value="C:plasma membrane"/>
    <property type="evidence" value="ECO:0007669"/>
    <property type="project" value="TreeGrafter"/>
</dbReference>
<dbReference type="OMA" id="TINMPRE"/>
<sequence>MDCSVQMVSSTNVQPYGPNHQGGPSAPYSSTETTLLSGSPVEQPRDFVVWSLFNTIFCNCCCLGFLALVFSVKARDHKVIGDINSASSYGKTAKCLNITNVVIVTILIIVTIIVVAVIVSAASKSYHRSF</sequence>
<feature type="transmembrane region" description="Helical" evidence="7">
    <location>
        <begin position="101"/>
        <end position="122"/>
    </location>
</feature>
<accession>A0A8D0GVG9</accession>
<evidence type="ECO:0000256" key="7">
    <source>
        <dbReference type="SAM" id="Phobius"/>
    </source>
</evidence>
<keyword evidence="9" id="KW-1185">Reference proteome</keyword>
<feature type="region of interest" description="Disordered" evidence="6">
    <location>
        <begin position="1"/>
        <end position="33"/>
    </location>
</feature>
<evidence type="ECO:0000256" key="3">
    <source>
        <dbReference type="ARBA" id="ARBA00022692"/>
    </source>
</evidence>
<dbReference type="PANTHER" id="PTHR13999">
    <property type="entry name" value="INTERFERON INDUCIBLE TRANSMEMBRANE PROTEIN"/>
    <property type="match status" value="1"/>
</dbReference>
<dbReference type="InterPro" id="IPR051517">
    <property type="entry name" value="IFITM_antiviral_protein"/>
</dbReference>
<evidence type="ECO:0000313" key="8">
    <source>
        <dbReference type="Ensembl" id="ENSSPUP00000011819.1"/>
    </source>
</evidence>
<evidence type="ECO:0000256" key="2">
    <source>
        <dbReference type="ARBA" id="ARBA00006843"/>
    </source>
</evidence>
<evidence type="ECO:0000256" key="4">
    <source>
        <dbReference type="ARBA" id="ARBA00022989"/>
    </source>
</evidence>
<protein>
    <submittedName>
        <fullName evidence="8">Uncharacterized protein</fullName>
    </submittedName>
</protein>
<reference evidence="8" key="1">
    <citation type="submission" date="2025-08" db="UniProtKB">
        <authorList>
            <consortium name="Ensembl"/>
        </authorList>
    </citation>
    <scope>IDENTIFICATION</scope>
</reference>
<feature type="transmembrane region" description="Helical" evidence="7">
    <location>
        <begin position="47"/>
        <end position="70"/>
    </location>
</feature>
<comment type="similarity">
    <text evidence="2">Belongs to the CD225/Dispanin family.</text>
</comment>
<dbReference type="InterPro" id="IPR007593">
    <property type="entry name" value="CD225/Dispanin_fam"/>
</dbReference>
<organism evidence="8 9">
    <name type="scientific">Sphenodon punctatus</name>
    <name type="common">Tuatara</name>
    <name type="synonym">Hatteria punctata</name>
    <dbReference type="NCBI Taxonomy" id="8508"/>
    <lineage>
        <taxon>Eukaryota</taxon>
        <taxon>Metazoa</taxon>
        <taxon>Chordata</taxon>
        <taxon>Craniata</taxon>
        <taxon>Vertebrata</taxon>
        <taxon>Euteleostomi</taxon>
        <taxon>Lepidosauria</taxon>
        <taxon>Sphenodontia</taxon>
        <taxon>Sphenodontidae</taxon>
        <taxon>Sphenodon</taxon>
    </lineage>
</organism>
<evidence type="ECO:0000256" key="5">
    <source>
        <dbReference type="ARBA" id="ARBA00023136"/>
    </source>
</evidence>
<keyword evidence="3 7" id="KW-0812">Transmembrane</keyword>
<feature type="compositionally biased region" description="Polar residues" evidence="6">
    <location>
        <begin position="1"/>
        <end position="14"/>
    </location>
</feature>
<comment type="subcellular location">
    <subcellularLocation>
        <location evidence="1">Membrane</location>
    </subcellularLocation>
</comment>
<keyword evidence="4 7" id="KW-1133">Transmembrane helix</keyword>
<keyword evidence="5 7" id="KW-0472">Membrane</keyword>
<evidence type="ECO:0000256" key="1">
    <source>
        <dbReference type="ARBA" id="ARBA00004370"/>
    </source>
</evidence>
<reference evidence="8" key="2">
    <citation type="submission" date="2025-09" db="UniProtKB">
        <authorList>
            <consortium name="Ensembl"/>
        </authorList>
    </citation>
    <scope>IDENTIFICATION</scope>
</reference>
<proteinExistence type="inferred from homology"/>
<dbReference type="AlphaFoldDB" id="A0A8D0GVG9"/>
<evidence type="ECO:0000256" key="6">
    <source>
        <dbReference type="SAM" id="MobiDB-lite"/>
    </source>
</evidence>
<dbReference type="GeneTree" id="ENSGT00950000182857"/>
<dbReference type="Pfam" id="PF04505">
    <property type="entry name" value="CD225"/>
    <property type="match status" value="1"/>
</dbReference>
<dbReference type="Ensembl" id="ENSSPUT00000012606.1">
    <property type="protein sequence ID" value="ENSSPUP00000011819.1"/>
    <property type="gene ID" value="ENSSPUG00000009077.1"/>
</dbReference>
<evidence type="ECO:0000313" key="9">
    <source>
        <dbReference type="Proteomes" id="UP000694392"/>
    </source>
</evidence>
<dbReference type="Proteomes" id="UP000694392">
    <property type="component" value="Unplaced"/>
</dbReference>